<evidence type="ECO:0000313" key="2">
    <source>
        <dbReference type="Proteomes" id="UP000017396"/>
    </source>
</evidence>
<dbReference type="Proteomes" id="UP000017396">
    <property type="component" value="Chromosome"/>
</dbReference>
<dbReference type="AlphaFoldDB" id="U5QDU4"/>
<dbReference type="EMBL" id="CP003587">
    <property type="protein sequence ID" value="AGY57038.1"/>
    <property type="molecule type" value="Genomic_DNA"/>
</dbReference>
<name>U5QDU4_GLOK1</name>
<protein>
    <submittedName>
        <fullName evidence="1">Uncharacterized protein</fullName>
    </submittedName>
</protein>
<dbReference type="RefSeq" id="WP_023172088.1">
    <property type="nucleotide sequence ID" value="NC_022600.1"/>
</dbReference>
<evidence type="ECO:0000313" key="1">
    <source>
        <dbReference type="EMBL" id="AGY57038.1"/>
    </source>
</evidence>
<keyword evidence="2" id="KW-1185">Reference proteome</keyword>
<organism evidence="1 2">
    <name type="scientific">Gloeobacter kilaueensis (strain ATCC BAA-2537 / CCAP 1431/1 / ULC 316 / JS1)</name>
    <dbReference type="NCBI Taxonomy" id="1183438"/>
    <lineage>
        <taxon>Bacteria</taxon>
        <taxon>Bacillati</taxon>
        <taxon>Cyanobacteriota</taxon>
        <taxon>Cyanophyceae</taxon>
        <taxon>Gloeobacterales</taxon>
        <taxon>Gloeobacteraceae</taxon>
        <taxon>Gloeobacter</taxon>
    </lineage>
</organism>
<proteinExistence type="predicted"/>
<sequence length="91" mass="10211">MQPQFIKLGDRILNLAHVVQIDFYPSKDSLEARVITTGQWSYEGGQGEPNYMLFKGRLAESLASYFDTDVAPPSFLIDITHLAPPAEEQQP</sequence>
<reference evidence="1 2" key="1">
    <citation type="journal article" date="2013" name="PLoS ONE">
        <title>Cultivation and Complete Genome Sequencing of Gloeobacter kilaueensis sp. nov., from a Lava Cave in Kilauea Caldera, Hawai'i.</title>
        <authorList>
            <person name="Saw J.H."/>
            <person name="Schatz M."/>
            <person name="Brown M.V."/>
            <person name="Kunkel D.D."/>
            <person name="Foster J.S."/>
            <person name="Shick H."/>
            <person name="Christensen S."/>
            <person name="Hou S."/>
            <person name="Wan X."/>
            <person name="Donachie S.P."/>
        </authorList>
    </citation>
    <scope>NUCLEOTIDE SEQUENCE [LARGE SCALE GENOMIC DNA]</scope>
    <source>
        <strain evidence="2">JS</strain>
    </source>
</reference>
<accession>U5QDU4</accession>
<gene>
    <name evidence="1" type="ORF">GKIL_0792</name>
</gene>
<dbReference type="HOGENOM" id="CLU_168183_0_0_3"/>
<dbReference type="KEGG" id="glj:GKIL_0792"/>
<dbReference type="STRING" id="1183438.GKIL_0792"/>